<organism evidence="1 2">
    <name type="scientific">Candidatus Electrothrix aarhusensis</name>
    <dbReference type="NCBI Taxonomy" id="1859131"/>
    <lineage>
        <taxon>Bacteria</taxon>
        <taxon>Pseudomonadati</taxon>
        <taxon>Thermodesulfobacteriota</taxon>
        <taxon>Desulfobulbia</taxon>
        <taxon>Desulfobulbales</taxon>
        <taxon>Desulfobulbaceae</taxon>
        <taxon>Candidatus Electrothrix</taxon>
    </lineage>
</organism>
<dbReference type="Proteomes" id="UP000287853">
    <property type="component" value="Unassembled WGS sequence"/>
</dbReference>
<dbReference type="GO" id="GO:0042242">
    <property type="term" value="F:cobyrinic acid a,c-diamide synthase activity"/>
    <property type="evidence" value="ECO:0007669"/>
    <property type="project" value="InterPro"/>
</dbReference>
<dbReference type="PANTHER" id="PTHR43873">
    <property type="entry name" value="COBYRINATE A,C-DIAMIDE SYNTHASE"/>
    <property type="match status" value="1"/>
</dbReference>
<evidence type="ECO:0000313" key="2">
    <source>
        <dbReference type="Proteomes" id="UP000287853"/>
    </source>
</evidence>
<dbReference type="EMBL" id="MTKO01000075">
    <property type="protein sequence ID" value="RWX45605.1"/>
    <property type="molecule type" value="Genomic_DNA"/>
</dbReference>
<dbReference type="InterPro" id="IPR004484">
    <property type="entry name" value="CbiA/CobB_synth"/>
</dbReference>
<sequence length="157" mass="17182">MTAALRRSGHRVVPFKKGPDYIDAGWMTTAAGHPCYNLDPYLMSDTTLADSFERQAVGADYALIEGNRGLYDGVTAEGEFSTADLAVQRDLPVLLVVNCSKTPGLLPLWFSVAESWISESALPGSFSTRSPRHAMSVLSPSPWKNTLASRWWASFRA</sequence>
<keyword evidence="2" id="KW-1185">Reference proteome</keyword>
<dbReference type="PANTHER" id="PTHR43873:SF1">
    <property type="entry name" value="COBYRINATE A,C-DIAMIDE SYNTHASE"/>
    <property type="match status" value="1"/>
</dbReference>
<evidence type="ECO:0000313" key="1">
    <source>
        <dbReference type="EMBL" id="RWX45605.1"/>
    </source>
</evidence>
<dbReference type="Gene3D" id="3.40.50.300">
    <property type="entry name" value="P-loop containing nucleotide triphosphate hydrolases"/>
    <property type="match status" value="1"/>
</dbReference>
<gene>
    <name evidence="1" type="ORF">H206_02972</name>
</gene>
<dbReference type="InterPro" id="IPR027417">
    <property type="entry name" value="P-loop_NTPase"/>
</dbReference>
<dbReference type="AlphaFoldDB" id="A0A3S3QIQ1"/>
<proteinExistence type="predicted"/>
<reference evidence="1 2" key="1">
    <citation type="submission" date="2017-01" db="EMBL/GenBank/DDBJ databases">
        <title>The cable genome- insights into the physiology and evolution of filamentous bacteria capable of sulfide oxidation via long distance electron transfer.</title>
        <authorList>
            <person name="Schreiber L."/>
            <person name="Bjerg J.T."/>
            <person name="Boggild A."/>
            <person name="Van De Vossenberg J."/>
            <person name="Meysman F."/>
            <person name="Nielsen L.P."/>
            <person name="Schramm A."/>
            <person name="Kjeldsen K.U."/>
        </authorList>
    </citation>
    <scope>NUCLEOTIDE SEQUENCE [LARGE SCALE GENOMIC DNA]</scope>
    <source>
        <strain evidence="1">MCF</strain>
    </source>
</reference>
<protein>
    <submittedName>
        <fullName evidence="1">CobQ/CobB/MinD/ParA nucleotide binding domain-containing protein</fullName>
    </submittedName>
</protein>
<comment type="caution">
    <text evidence="1">The sequence shown here is derived from an EMBL/GenBank/DDBJ whole genome shotgun (WGS) entry which is preliminary data.</text>
</comment>
<accession>A0A3S3QIQ1</accession>
<dbReference type="SUPFAM" id="SSF52540">
    <property type="entry name" value="P-loop containing nucleoside triphosphate hydrolases"/>
    <property type="match status" value="1"/>
</dbReference>
<name>A0A3S3QIQ1_9BACT</name>